<dbReference type="Proteomes" id="UP000198923">
    <property type="component" value="Unassembled WGS sequence"/>
</dbReference>
<dbReference type="EMBL" id="FNCN01000011">
    <property type="protein sequence ID" value="SDH08249.1"/>
    <property type="molecule type" value="Genomic_DNA"/>
</dbReference>
<evidence type="ECO:0000256" key="1">
    <source>
        <dbReference type="ARBA" id="ARBA00005254"/>
    </source>
</evidence>
<organism evidence="3 4">
    <name type="scientific">Sinosporangium album</name>
    <dbReference type="NCBI Taxonomy" id="504805"/>
    <lineage>
        <taxon>Bacteria</taxon>
        <taxon>Bacillati</taxon>
        <taxon>Actinomycetota</taxon>
        <taxon>Actinomycetes</taxon>
        <taxon>Streptosporangiales</taxon>
        <taxon>Streptosporangiaceae</taxon>
        <taxon>Sinosporangium</taxon>
    </lineage>
</organism>
<dbReference type="RefSeq" id="WP_093170792.1">
    <property type="nucleotide sequence ID" value="NZ_FNCN01000011.1"/>
</dbReference>
<evidence type="ECO:0000256" key="2">
    <source>
        <dbReference type="RuleBase" id="RU003707"/>
    </source>
</evidence>
<dbReference type="SUPFAM" id="SSF52096">
    <property type="entry name" value="ClpP/crotonase"/>
    <property type="match status" value="1"/>
</dbReference>
<dbReference type="GO" id="GO:0003824">
    <property type="term" value="F:catalytic activity"/>
    <property type="evidence" value="ECO:0007669"/>
    <property type="project" value="InterPro"/>
</dbReference>
<dbReference type="PANTHER" id="PTHR43802:SF1">
    <property type="entry name" value="IP11341P-RELATED"/>
    <property type="match status" value="1"/>
</dbReference>
<dbReference type="InterPro" id="IPR018376">
    <property type="entry name" value="Enoyl-CoA_hyd/isom_CS"/>
</dbReference>
<gene>
    <name evidence="3" type="ORF">SAMN05421505_11160</name>
</gene>
<sequence>MTDAVLAEVLDENILVITLNRPSVKNAINSDISLGLRAVFEDLDKDDALRVGVLTGAGGAFCSGMDLKEFARVGKPQGAQVLLREGTKKPLVAAIEGVALGGGLELALVADLLIAASDARLGLPETRVGLFPSGGALYRLPGILPKPLIAELAFTGEPISAERAHHFGLISRVTPPGAALDEALKMARLIARCAPLGVAASKDLLRGSQCATADDFWLRQRELVQTVFWSGDAAEGARAFAERREPLWRHR</sequence>
<dbReference type="AlphaFoldDB" id="A0A1G7ZHY9"/>
<proteinExistence type="inferred from homology"/>
<dbReference type="Gene3D" id="1.10.12.10">
    <property type="entry name" value="Lyase 2-enoyl-coa Hydratase, Chain A, domain 2"/>
    <property type="match status" value="1"/>
</dbReference>
<dbReference type="PROSITE" id="PS00166">
    <property type="entry name" value="ENOYL_COA_HYDRATASE"/>
    <property type="match status" value="1"/>
</dbReference>
<reference evidence="3 4" key="1">
    <citation type="submission" date="2016-10" db="EMBL/GenBank/DDBJ databases">
        <authorList>
            <person name="de Groot N.N."/>
        </authorList>
    </citation>
    <scope>NUCLEOTIDE SEQUENCE [LARGE SCALE GENOMIC DNA]</scope>
    <source>
        <strain evidence="3 4">CPCC 201354</strain>
    </source>
</reference>
<dbReference type="InterPro" id="IPR029045">
    <property type="entry name" value="ClpP/crotonase-like_dom_sf"/>
</dbReference>
<name>A0A1G7ZHY9_9ACTN</name>
<evidence type="ECO:0000313" key="4">
    <source>
        <dbReference type="Proteomes" id="UP000198923"/>
    </source>
</evidence>
<dbReference type="Pfam" id="PF00378">
    <property type="entry name" value="ECH_1"/>
    <property type="match status" value="1"/>
</dbReference>
<evidence type="ECO:0000313" key="3">
    <source>
        <dbReference type="EMBL" id="SDH08249.1"/>
    </source>
</evidence>
<dbReference type="InterPro" id="IPR001753">
    <property type="entry name" value="Enoyl-CoA_hydra/iso"/>
</dbReference>
<protein>
    <submittedName>
        <fullName evidence="3">Enoyl-CoA hydratase</fullName>
    </submittedName>
</protein>
<dbReference type="CDD" id="cd06558">
    <property type="entry name" value="crotonase-like"/>
    <property type="match status" value="1"/>
</dbReference>
<dbReference type="STRING" id="504805.SAMN05421505_11160"/>
<dbReference type="OrthoDB" id="9775794at2"/>
<keyword evidence="4" id="KW-1185">Reference proteome</keyword>
<dbReference type="PANTHER" id="PTHR43802">
    <property type="entry name" value="ENOYL-COA HYDRATASE"/>
    <property type="match status" value="1"/>
</dbReference>
<comment type="similarity">
    <text evidence="1 2">Belongs to the enoyl-CoA hydratase/isomerase family.</text>
</comment>
<accession>A0A1G7ZHY9</accession>
<dbReference type="Gene3D" id="3.90.226.10">
    <property type="entry name" value="2-enoyl-CoA Hydratase, Chain A, domain 1"/>
    <property type="match status" value="1"/>
</dbReference>
<dbReference type="InterPro" id="IPR014748">
    <property type="entry name" value="Enoyl-CoA_hydra_C"/>
</dbReference>